<dbReference type="SMART" id="SM00415">
    <property type="entry name" value="HSF"/>
    <property type="match status" value="1"/>
</dbReference>
<keyword evidence="5" id="KW-0804">Transcription</keyword>
<comment type="similarity">
    <text evidence="2 7">Belongs to the HSF family.</text>
</comment>
<dbReference type="Gene3D" id="1.10.10.10">
    <property type="entry name" value="Winged helix-like DNA-binding domain superfamily/Winged helix DNA-binding domain"/>
    <property type="match status" value="1"/>
</dbReference>
<dbReference type="Pfam" id="PF00447">
    <property type="entry name" value="HSF_DNA-bind"/>
    <property type="match status" value="1"/>
</dbReference>
<dbReference type="EMBL" id="REGN01004833">
    <property type="protein sequence ID" value="RNA16006.1"/>
    <property type="molecule type" value="Genomic_DNA"/>
</dbReference>
<evidence type="ECO:0000256" key="2">
    <source>
        <dbReference type="ARBA" id="ARBA00006403"/>
    </source>
</evidence>
<dbReference type="PROSITE" id="PS00434">
    <property type="entry name" value="HSF_DOMAIN"/>
    <property type="match status" value="1"/>
</dbReference>
<feature type="domain" description="HSF-type DNA-binding" evidence="8">
    <location>
        <begin position="57"/>
        <end position="81"/>
    </location>
</feature>
<evidence type="ECO:0000256" key="6">
    <source>
        <dbReference type="ARBA" id="ARBA00023242"/>
    </source>
</evidence>
<evidence type="ECO:0000256" key="1">
    <source>
        <dbReference type="ARBA" id="ARBA00004123"/>
    </source>
</evidence>
<comment type="caution">
    <text evidence="9">The sequence shown here is derived from an EMBL/GenBank/DDBJ whole genome shotgun (WGS) entry which is preliminary data.</text>
</comment>
<gene>
    <name evidence="9" type="ORF">BpHYR1_048814</name>
</gene>
<evidence type="ECO:0000313" key="9">
    <source>
        <dbReference type="EMBL" id="RNA16006.1"/>
    </source>
</evidence>
<keyword evidence="3" id="KW-0805">Transcription regulation</keyword>
<comment type="subcellular location">
    <subcellularLocation>
        <location evidence="1">Nucleus</location>
    </subcellularLocation>
</comment>
<dbReference type="GO" id="GO:0043565">
    <property type="term" value="F:sequence-specific DNA binding"/>
    <property type="evidence" value="ECO:0007669"/>
    <property type="project" value="InterPro"/>
</dbReference>
<dbReference type="InterPro" id="IPR036388">
    <property type="entry name" value="WH-like_DNA-bd_sf"/>
</dbReference>
<sequence>MPLSSPNFEYTTTNIPAFLSKLWTLVEDSKYDELIAWDSSGFSFHVYDQTRFAREILPRFFKHNNMASFIRQLNMYGFRKVNSIDHGSLKNEKEDMEFHHPYFIRGKEQFLEFIKRKVSNGLNAATSSIATPKDSLKESAPSNLEQKLKLNLNTLLQMSELQTTPTETTAAEPSTDESRVLSAVPDLKVSANQPANSNGATTQQALSIQYSPIKHDELNKVLDDVNVIKSKQKMVDDSLFNVKKENEALWKEISALRQKHHHQQQIVNKLIHFLVHLVNPTSMSSLKRNRPLMIGNQAANLTAQNRLKDVLEESVVHDDEDEDVYPMDNLRNDLNINGMSKSQRQHIVELKDDEEEEDVKGRKRSLSRNNLDYINDTEIETINSSKNTNLLNGNGSNHMQMLETQPAVKKLKANSNEITTINLYQPNTNFLDLKSMDTSKKNTNEQFLDTNLFLNTNSSDLEPAQTLTSPNSPQLDNMDSQNLIESTQQIDQNNIETFKKPISSSLKNSYSSSQMSEQVESLQLDLNSIKDFLSQNSFNQVDPYTINSVSTFFNYLNPYHSQKRA</sequence>
<dbReference type="FunFam" id="1.10.10.10:FF:000027">
    <property type="entry name" value="Heat shock transcription factor 1"/>
    <property type="match status" value="1"/>
</dbReference>
<reference evidence="9 10" key="1">
    <citation type="journal article" date="2018" name="Sci. Rep.">
        <title>Genomic signatures of local adaptation to the degree of environmental predictability in rotifers.</title>
        <authorList>
            <person name="Franch-Gras L."/>
            <person name="Hahn C."/>
            <person name="Garcia-Roger E.M."/>
            <person name="Carmona M.J."/>
            <person name="Serra M."/>
            <person name="Gomez A."/>
        </authorList>
    </citation>
    <scope>NUCLEOTIDE SEQUENCE [LARGE SCALE GENOMIC DNA]</scope>
    <source>
        <strain evidence="9">HYR1</strain>
    </source>
</reference>
<accession>A0A3M7QXD6</accession>
<keyword evidence="6" id="KW-0539">Nucleus</keyword>
<name>A0A3M7QXD6_BRAPC</name>
<dbReference type="Proteomes" id="UP000276133">
    <property type="component" value="Unassembled WGS sequence"/>
</dbReference>
<keyword evidence="10" id="KW-1185">Reference proteome</keyword>
<evidence type="ECO:0000313" key="10">
    <source>
        <dbReference type="Proteomes" id="UP000276133"/>
    </source>
</evidence>
<dbReference type="GO" id="GO:0003700">
    <property type="term" value="F:DNA-binding transcription factor activity"/>
    <property type="evidence" value="ECO:0007669"/>
    <property type="project" value="InterPro"/>
</dbReference>
<keyword evidence="9" id="KW-0346">Stress response</keyword>
<dbReference type="InterPro" id="IPR036390">
    <property type="entry name" value="WH_DNA-bd_sf"/>
</dbReference>
<protein>
    <submittedName>
        <fullName evidence="9">Heat shock factor-like</fullName>
    </submittedName>
</protein>
<dbReference type="PANTHER" id="PTHR10015">
    <property type="entry name" value="HEAT SHOCK TRANSCRIPTION FACTOR"/>
    <property type="match status" value="1"/>
</dbReference>
<dbReference type="GO" id="GO:0005634">
    <property type="term" value="C:nucleus"/>
    <property type="evidence" value="ECO:0007669"/>
    <property type="project" value="UniProtKB-SubCell"/>
</dbReference>
<proteinExistence type="inferred from homology"/>
<evidence type="ECO:0000256" key="4">
    <source>
        <dbReference type="ARBA" id="ARBA00023125"/>
    </source>
</evidence>
<dbReference type="OrthoDB" id="60033at2759"/>
<evidence type="ECO:0000259" key="8">
    <source>
        <dbReference type="PROSITE" id="PS00434"/>
    </source>
</evidence>
<organism evidence="9 10">
    <name type="scientific">Brachionus plicatilis</name>
    <name type="common">Marine rotifer</name>
    <name type="synonym">Brachionus muelleri</name>
    <dbReference type="NCBI Taxonomy" id="10195"/>
    <lineage>
        <taxon>Eukaryota</taxon>
        <taxon>Metazoa</taxon>
        <taxon>Spiralia</taxon>
        <taxon>Gnathifera</taxon>
        <taxon>Rotifera</taxon>
        <taxon>Eurotatoria</taxon>
        <taxon>Monogononta</taxon>
        <taxon>Pseudotrocha</taxon>
        <taxon>Ploima</taxon>
        <taxon>Brachionidae</taxon>
        <taxon>Brachionus</taxon>
    </lineage>
</organism>
<evidence type="ECO:0000256" key="5">
    <source>
        <dbReference type="ARBA" id="ARBA00023163"/>
    </source>
</evidence>
<dbReference type="PANTHER" id="PTHR10015:SF427">
    <property type="entry name" value="HEAT SHOCK FACTOR PROTEIN"/>
    <property type="match status" value="1"/>
</dbReference>
<evidence type="ECO:0000256" key="3">
    <source>
        <dbReference type="ARBA" id="ARBA00023015"/>
    </source>
</evidence>
<dbReference type="InterPro" id="IPR000232">
    <property type="entry name" value="HSF_DNA-bd"/>
</dbReference>
<evidence type="ECO:0000256" key="7">
    <source>
        <dbReference type="RuleBase" id="RU004020"/>
    </source>
</evidence>
<keyword evidence="4" id="KW-0238">DNA-binding</keyword>
<dbReference type="SUPFAM" id="SSF46785">
    <property type="entry name" value="Winged helix' DNA-binding domain"/>
    <property type="match status" value="1"/>
</dbReference>
<dbReference type="AlphaFoldDB" id="A0A3M7QXD6"/>
<dbReference type="PRINTS" id="PR00056">
    <property type="entry name" value="HSFDOMAIN"/>
</dbReference>